<dbReference type="InterPro" id="IPR036873">
    <property type="entry name" value="Rhodanese-like_dom_sf"/>
</dbReference>
<protein>
    <submittedName>
        <fullName evidence="3">Rhodanese-like domain-containing protein</fullName>
    </submittedName>
</protein>
<evidence type="ECO:0000313" key="3">
    <source>
        <dbReference type="EMBL" id="MEL4454313.1"/>
    </source>
</evidence>
<keyword evidence="1" id="KW-0732">Signal</keyword>
<dbReference type="CDD" id="cd00158">
    <property type="entry name" value="RHOD"/>
    <property type="match status" value="2"/>
</dbReference>
<accession>A0ABU9KVU4</accession>
<reference evidence="3 4" key="1">
    <citation type="submission" date="2024-04" db="EMBL/GenBank/DDBJ databases">
        <title>whole genome sequencing of Lutimonas vermicola strain IMCC1616.</title>
        <authorList>
            <person name="Bae S.S."/>
        </authorList>
    </citation>
    <scope>NUCLEOTIDE SEQUENCE [LARGE SCALE GENOMIC DNA]</scope>
    <source>
        <strain evidence="3 4">IMCC1616</strain>
    </source>
</reference>
<dbReference type="InterPro" id="IPR050229">
    <property type="entry name" value="GlpE_sulfurtransferase"/>
</dbReference>
<feature type="domain" description="Rhodanese" evidence="2">
    <location>
        <begin position="247"/>
        <end position="320"/>
    </location>
</feature>
<dbReference type="Proteomes" id="UP001474120">
    <property type="component" value="Unassembled WGS sequence"/>
</dbReference>
<evidence type="ECO:0000256" key="1">
    <source>
        <dbReference type="SAM" id="SignalP"/>
    </source>
</evidence>
<keyword evidence="4" id="KW-1185">Reference proteome</keyword>
<dbReference type="PROSITE" id="PS51257">
    <property type="entry name" value="PROKAR_LIPOPROTEIN"/>
    <property type="match status" value="1"/>
</dbReference>
<dbReference type="Pfam" id="PF00581">
    <property type="entry name" value="Rhodanese"/>
    <property type="match status" value="2"/>
</dbReference>
<name>A0ABU9KVU4_9FLAO</name>
<dbReference type="PANTHER" id="PTHR43031">
    <property type="entry name" value="FAD-DEPENDENT OXIDOREDUCTASE"/>
    <property type="match status" value="1"/>
</dbReference>
<evidence type="ECO:0000259" key="2">
    <source>
        <dbReference type="PROSITE" id="PS50206"/>
    </source>
</evidence>
<evidence type="ECO:0000313" key="4">
    <source>
        <dbReference type="Proteomes" id="UP001474120"/>
    </source>
</evidence>
<proteinExistence type="predicted"/>
<feature type="domain" description="Rhodanese" evidence="2">
    <location>
        <begin position="79"/>
        <end position="162"/>
    </location>
</feature>
<feature type="signal peptide" evidence="1">
    <location>
        <begin position="1"/>
        <end position="25"/>
    </location>
</feature>
<sequence length="338" mass="36650">MKKLNLFVLALLCVPVLLLSSCDRGDDINPENPILRPAFEVMTSYMMENDLDLNNILSGPGGEVKFVAGAPAEADLDAFLNKYSILDIRTLEAFNSGHIQGAKHVAFADILTEADAASKQILVVCYSGQTACYATSLLRLAGHSNAQALKWGMSGWNPETAGSWNNNTGDEANGHSNWAANNAPGNRTFDDPLIDIFSTDGGDILRQRIEAAVEGGFKTAKGTDVLNNPGIYFINNYFGDTDYGNFGHIKDAFRVKEELMLEGNGYKGLDSDKNAKVITYCYTGQTSAVITAWLQVLGYDAYSMTFGMNGIYHSNAAWSSNQWGVGSSVPKNLPLIKN</sequence>
<comment type="caution">
    <text evidence="3">The sequence shown here is derived from an EMBL/GenBank/DDBJ whole genome shotgun (WGS) entry which is preliminary data.</text>
</comment>
<gene>
    <name evidence="3" type="ORF">AABB81_00285</name>
</gene>
<dbReference type="EMBL" id="JBCDNA010000001">
    <property type="protein sequence ID" value="MEL4454313.1"/>
    <property type="molecule type" value="Genomic_DNA"/>
</dbReference>
<dbReference type="RefSeq" id="WP_342157823.1">
    <property type="nucleotide sequence ID" value="NZ_JBCDNA010000001.1"/>
</dbReference>
<dbReference type="SMART" id="SM00450">
    <property type="entry name" value="RHOD"/>
    <property type="match status" value="2"/>
</dbReference>
<dbReference type="InterPro" id="IPR001763">
    <property type="entry name" value="Rhodanese-like_dom"/>
</dbReference>
<dbReference type="PROSITE" id="PS50206">
    <property type="entry name" value="RHODANESE_3"/>
    <property type="match status" value="2"/>
</dbReference>
<dbReference type="PANTHER" id="PTHR43031:SF16">
    <property type="entry name" value="OXIDOREDUCTASE"/>
    <property type="match status" value="1"/>
</dbReference>
<dbReference type="SUPFAM" id="SSF52821">
    <property type="entry name" value="Rhodanese/Cell cycle control phosphatase"/>
    <property type="match status" value="2"/>
</dbReference>
<feature type="chain" id="PRO_5046198836" evidence="1">
    <location>
        <begin position="26"/>
        <end position="338"/>
    </location>
</feature>
<organism evidence="3 4">
    <name type="scientific">Lutimonas vermicola</name>
    <dbReference type="NCBI Taxonomy" id="414288"/>
    <lineage>
        <taxon>Bacteria</taxon>
        <taxon>Pseudomonadati</taxon>
        <taxon>Bacteroidota</taxon>
        <taxon>Flavobacteriia</taxon>
        <taxon>Flavobacteriales</taxon>
        <taxon>Flavobacteriaceae</taxon>
        <taxon>Lutimonas</taxon>
    </lineage>
</organism>
<dbReference type="Gene3D" id="3.40.250.10">
    <property type="entry name" value="Rhodanese-like domain"/>
    <property type="match status" value="2"/>
</dbReference>